<dbReference type="InterPro" id="IPR007433">
    <property type="entry name" value="DUF481"/>
</dbReference>
<evidence type="ECO:0000256" key="1">
    <source>
        <dbReference type="SAM" id="SignalP"/>
    </source>
</evidence>
<reference evidence="2" key="1">
    <citation type="submission" date="2023-06" db="EMBL/GenBank/DDBJ databases">
        <title>Robiginitalea aurantiacus sp. nov. and Algoriphagus sediminis sp. nov., isolated from coastal sediment.</title>
        <authorList>
            <person name="Zhou Z.Y."/>
            <person name="An J."/>
            <person name="Jia Y.W."/>
            <person name="Du Z.J."/>
        </authorList>
    </citation>
    <scope>NUCLEOTIDE SEQUENCE</scope>
    <source>
        <strain evidence="2">M39</strain>
    </source>
</reference>
<keyword evidence="3" id="KW-1185">Reference proteome</keyword>
<feature type="chain" id="PRO_5046272783" evidence="1">
    <location>
        <begin position="21"/>
        <end position="354"/>
    </location>
</feature>
<keyword evidence="1" id="KW-0732">Signal</keyword>
<comment type="caution">
    <text evidence="2">The sequence shown here is derived from an EMBL/GenBank/DDBJ whole genome shotgun (WGS) entry which is preliminary data.</text>
</comment>
<dbReference type="Pfam" id="PF04338">
    <property type="entry name" value="DUF481"/>
    <property type="match status" value="1"/>
</dbReference>
<evidence type="ECO:0000313" key="3">
    <source>
        <dbReference type="Proteomes" id="UP001174839"/>
    </source>
</evidence>
<sequence length="354" mass="40066">MNKFYFIVFLLVGLHSVSWAQNDTLYLNNGDIIVGDLKGMDRGVLTIEPTYSDSDFKITWEDIKEMKATQRYLITLSDGERINGTFSSAGEGKIFIDNEEGEDLTVDQIDVVNIKSIDSGFLSRLSANIDFGLSLTKANNQRQLNGNLRLGYLEDRWSAELYYNTLITTQDNVSDIQRNDAGIGYRYFLPKDWNLGVDLDFLSNTEQSLDLRSTGKLGVGNFVKRSNSMYWNVTGGVAFTAESYTPVLNPEDGTTTTAPSRRSLEGFVGTELNLYDIGDLNLLTTVVFYPTIISDESVESGRIRTDFRFDAKYDDIFIDDFYVRAGFTLNYDNRPVEAGREVDYIFTTGFGWEW</sequence>
<protein>
    <submittedName>
        <fullName evidence="2">DUF481 domain-containing protein</fullName>
    </submittedName>
</protein>
<evidence type="ECO:0000313" key="2">
    <source>
        <dbReference type="EMBL" id="MDM9631466.1"/>
    </source>
</evidence>
<proteinExistence type="predicted"/>
<dbReference type="Proteomes" id="UP001174839">
    <property type="component" value="Unassembled WGS sequence"/>
</dbReference>
<gene>
    <name evidence="2" type="ORF">QU605_08285</name>
</gene>
<feature type="signal peptide" evidence="1">
    <location>
        <begin position="1"/>
        <end position="20"/>
    </location>
</feature>
<dbReference type="EMBL" id="JAUDUY010000003">
    <property type="protein sequence ID" value="MDM9631466.1"/>
    <property type="molecule type" value="Genomic_DNA"/>
</dbReference>
<accession>A0ABT7WEX5</accession>
<organism evidence="2 3">
    <name type="scientific">Robiginitalea aurantiaca</name>
    <dbReference type="NCBI Taxonomy" id="3056915"/>
    <lineage>
        <taxon>Bacteria</taxon>
        <taxon>Pseudomonadati</taxon>
        <taxon>Bacteroidota</taxon>
        <taxon>Flavobacteriia</taxon>
        <taxon>Flavobacteriales</taxon>
        <taxon>Flavobacteriaceae</taxon>
        <taxon>Robiginitalea</taxon>
    </lineage>
</organism>
<name>A0ABT7WEX5_9FLAO</name>
<dbReference type="RefSeq" id="WP_289724821.1">
    <property type="nucleotide sequence ID" value="NZ_JAUDUY010000003.1"/>
</dbReference>